<keyword evidence="2" id="KW-0472">Membrane</keyword>
<comment type="caution">
    <text evidence="3">The sequence shown here is derived from an EMBL/GenBank/DDBJ whole genome shotgun (WGS) entry which is preliminary data.</text>
</comment>
<evidence type="ECO:0008006" key="5">
    <source>
        <dbReference type="Google" id="ProtNLM"/>
    </source>
</evidence>
<evidence type="ECO:0000256" key="1">
    <source>
        <dbReference type="SAM" id="MobiDB-lite"/>
    </source>
</evidence>
<protein>
    <recommendedName>
        <fullName evidence="5">DUF5666 domain-containing protein</fullName>
    </recommendedName>
</protein>
<organism evidence="3 4">
    <name type="scientific">Actinokineospora xionganensis</name>
    <dbReference type="NCBI Taxonomy" id="2684470"/>
    <lineage>
        <taxon>Bacteria</taxon>
        <taxon>Bacillati</taxon>
        <taxon>Actinomycetota</taxon>
        <taxon>Actinomycetes</taxon>
        <taxon>Pseudonocardiales</taxon>
        <taxon>Pseudonocardiaceae</taxon>
        <taxon>Actinokineospora</taxon>
    </lineage>
</organism>
<feature type="region of interest" description="Disordered" evidence="1">
    <location>
        <begin position="1"/>
        <end position="25"/>
    </location>
</feature>
<evidence type="ECO:0000313" key="4">
    <source>
        <dbReference type="Proteomes" id="UP000734823"/>
    </source>
</evidence>
<keyword evidence="2" id="KW-0812">Transmembrane</keyword>
<reference evidence="3 4" key="1">
    <citation type="submission" date="2020-06" db="EMBL/GenBank/DDBJ databases">
        <title>Actinokineospora xiongansis sp. nov., isolated from soil of Baiyangdian.</title>
        <authorList>
            <person name="Zhang X."/>
        </authorList>
    </citation>
    <scope>NUCLEOTIDE SEQUENCE [LARGE SCALE GENOMIC DNA]</scope>
    <source>
        <strain evidence="3 4">HBU206404</strain>
    </source>
</reference>
<keyword evidence="4" id="KW-1185">Reference proteome</keyword>
<evidence type="ECO:0000256" key="2">
    <source>
        <dbReference type="SAM" id="Phobius"/>
    </source>
</evidence>
<dbReference type="EMBL" id="JABVED010000015">
    <property type="protein sequence ID" value="MBC6450251.1"/>
    <property type="molecule type" value="Genomic_DNA"/>
</dbReference>
<sequence length="172" mass="16693">MSDKPDLLADPVPSAELEHDLKGRGGPNKVTLILAALALAGVAFTGGILVHSATAETPAPAAQGRPGFGGGGGQGGPPGGQNGQGGQGGQGMPGGRGGGPGLTGTVVRVDGQNLVLKGADGQEVTVAMTDETKVNLAQPGAVADLVEGATVQLQITRGQDGSMSATTVTKQP</sequence>
<keyword evidence="2" id="KW-1133">Transmembrane helix</keyword>
<dbReference type="Proteomes" id="UP000734823">
    <property type="component" value="Unassembled WGS sequence"/>
</dbReference>
<evidence type="ECO:0000313" key="3">
    <source>
        <dbReference type="EMBL" id="MBC6450251.1"/>
    </source>
</evidence>
<dbReference type="RefSeq" id="WP_187223355.1">
    <property type="nucleotide sequence ID" value="NZ_JABVED010000015.1"/>
</dbReference>
<feature type="compositionally biased region" description="Gly residues" evidence="1">
    <location>
        <begin position="66"/>
        <end position="102"/>
    </location>
</feature>
<proteinExistence type="predicted"/>
<name>A0ABR7LC11_9PSEU</name>
<gene>
    <name evidence="3" type="ORF">GPZ80_24135</name>
</gene>
<feature type="transmembrane region" description="Helical" evidence="2">
    <location>
        <begin position="30"/>
        <end position="50"/>
    </location>
</feature>
<accession>A0ABR7LC11</accession>
<feature type="region of interest" description="Disordered" evidence="1">
    <location>
        <begin position="57"/>
        <end position="106"/>
    </location>
</feature>